<keyword evidence="3" id="KW-1185">Reference proteome</keyword>
<dbReference type="GO" id="GO:0005634">
    <property type="term" value="C:nucleus"/>
    <property type="evidence" value="ECO:0007669"/>
    <property type="project" value="TreeGrafter"/>
</dbReference>
<dbReference type="EMBL" id="VRMN01000002">
    <property type="protein sequence ID" value="KAA8496680.1"/>
    <property type="molecule type" value="Genomic_DNA"/>
</dbReference>
<accession>A0A5J4Z076</accession>
<dbReference type="Pfam" id="PF10309">
    <property type="entry name" value="NCBP3"/>
    <property type="match status" value="1"/>
</dbReference>
<proteinExistence type="predicted"/>
<dbReference type="GO" id="GO:0003729">
    <property type="term" value="F:mRNA binding"/>
    <property type="evidence" value="ECO:0007669"/>
    <property type="project" value="InterPro"/>
</dbReference>
<sequence length="343" mass="38352">MQGWRRTRDRGKSYFSRWVYETSDGRLCGGVCDVMERSAAEDGVQPVGEIQPVALDGVRAHTHRHSQQQPSVDELVNRQMEEARKKHEQRAARFGVPLVRPKETAVLGVRRYTAAVAGLGVGFDPTSEEELRKGAARAKRFNLDSSAHEVLAGAGDAGNGSADASAPPLPEAERTPLAVLEPPRYVNPNEEDVRPNALHVHGVDALSTPEIVDLFGSFGPRWVEWVNDSACNVVFNEHFGPRRAMRALCVEVEESRGQWCALERDEPVSDDVALLKWRRSRPVEIPSRRLNVTLLMRAATMLDVRPDKPNPKSKWSRTVRAQRSHNNQMGFVPQHAKRVISKR</sequence>
<dbReference type="PANTHER" id="PTHR16291:SF0">
    <property type="entry name" value="NUCLEAR CAP-BINDING PROTEIN SUBUNIT 3"/>
    <property type="match status" value="1"/>
</dbReference>
<feature type="compositionally biased region" description="Basic residues" evidence="1">
    <location>
        <begin position="314"/>
        <end position="323"/>
    </location>
</feature>
<feature type="region of interest" description="Disordered" evidence="1">
    <location>
        <begin position="152"/>
        <end position="171"/>
    </location>
</feature>
<evidence type="ECO:0000256" key="1">
    <source>
        <dbReference type="SAM" id="MobiDB-lite"/>
    </source>
</evidence>
<evidence type="ECO:0000313" key="3">
    <source>
        <dbReference type="Proteomes" id="UP000324585"/>
    </source>
</evidence>
<dbReference type="GO" id="GO:0000340">
    <property type="term" value="F:RNA 7-methylguanosine cap binding"/>
    <property type="evidence" value="ECO:0007669"/>
    <property type="project" value="InterPro"/>
</dbReference>
<dbReference type="AlphaFoldDB" id="A0A5J4Z076"/>
<feature type="region of interest" description="Disordered" evidence="1">
    <location>
        <begin position="305"/>
        <end position="343"/>
    </location>
</feature>
<reference evidence="3" key="1">
    <citation type="journal article" date="2019" name="Nat. Commun.">
        <title>Expansion of phycobilisome linker gene families in mesophilic red algae.</title>
        <authorList>
            <person name="Lee J."/>
            <person name="Kim D."/>
            <person name="Bhattacharya D."/>
            <person name="Yoon H.S."/>
        </authorList>
    </citation>
    <scope>NUCLEOTIDE SEQUENCE [LARGE SCALE GENOMIC DNA]</scope>
    <source>
        <strain evidence="3">CCMP 1328</strain>
    </source>
</reference>
<comment type="caution">
    <text evidence="2">The sequence shown here is derived from an EMBL/GenBank/DDBJ whole genome shotgun (WGS) entry which is preliminary data.</text>
</comment>
<protein>
    <submittedName>
        <fullName evidence="2">Nuclear cap-binding protein subunit 3</fullName>
    </submittedName>
</protein>
<dbReference type="PANTHER" id="PTHR16291">
    <property type="entry name" value="NUCLEAR CAP-BINDING PROTEIN SUBUNIT 3"/>
    <property type="match status" value="1"/>
</dbReference>
<organism evidence="2 3">
    <name type="scientific">Porphyridium purpureum</name>
    <name type="common">Red alga</name>
    <name type="synonym">Porphyridium cruentum</name>
    <dbReference type="NCBI Taxonomy" id="35688"/>
    <lineage>
        <taxon>Eukaryota</taxon>
        <taxon>Rhodophyta</taxon>
        <taxon>Bangiophyceae</taxon>
        <taxon>Porphyridiales</taxon>
        <taxon>Porphyridiaceae</taxon>
        <taxon>Porphyridium</taxon>
    </lineage>
</organism>
<name>A0A5J4Z076_PORPP</name>
<dbReference type="OrthoDB" id="422106at2759"/>
<evidence type="ECO:0000313" key="2">
    <source>
        <dbReference type="EMBL" id="KAA8496680.1"/>
    </source>
</evidence>
<dbReference type="Proteomes" id="UP000324585">
    <property type="component" value="Unassembled WGS sequence"/>
</dbReference>
<dbReference type="InterPro" id="IPR019416">
    <property type="entry name" value="NCBP3"/>
</dbReference>
<gene>
    <name evidence="2" type="ORF">FVE85_0409</name>
</gene>